<accession>A0A368JWL6</accession>
<feature type="domain" description="Glycosyltransferase 2-like" evidence="1">
    <location>
        <begin position="6"/>
        <end position="128"/>
    </location>
</feature>
<evidence type="ECO:0000259" key="1">
    <source>
        <dbReference type="Pfam" id="PF00535"/>
    </source>
</evidence>
<dbReference type="PANTHER" id="PTHR22916:SF3">
    <property type="entry name" value="UDP-GLCNAC:BETAGAL BETA-1,3-N-ACETYLGLUCOSAMINYLTRANSFERASE-LIKE PROTEIN 1"/>
    <property type="match status" value="1"/>
</dbReference>
<sequence>MPPLVSVITVCYNSQKHIEQTIQSVVNQTYAPIEYILIDGKSTDRTVTIIEQYARQFPDRIKYLSEPDSGIYNAMNKGIRLATGELIGIINSDDWYETDAVERVVQAYQQFGPAVYHGIQRTFLGEQEAFLIQTHASQLPKGNIEHPTCFVPAAFYQTDGLFSEQYRYVSDYELMLRLAANQRPFIPLNAVLSNFRQGGASHRAEAVWENLHLWHEKGLLSRRQYLTWLYKDKLKVFTKRLTSRTP</sequence>
<keyword evidence="3" id="KW-1185">Reference proteome</keyword>
<dbReference type="Gene3D" id="3.90.550.10">
    <property type="entry name" value="Spore Coat Polysaccharide Biosynthesis Protein SpsA, Chain A"/>
    <property type="match status" value="1"/>
</dbReference>
<gene>
    <name evidence="2" type="ORF">DUE52_02075</name>
</gene>
<dbReference type="InterPro" id="IPR001173">
    <property type="entry name" value="Glyco_trans_2-like"/>
</dbReference>
<dbReference type="PANTHER" id="PTHR22916">
    <property type="entry name" value="GLYCOSYLTRANSFERASE"/>
    <property type="match status" value="1"/>
</dbReference>
<dbReference type="CDD" id="cd06433">
    <property type="entry name" value="GT_2_WfgS_like"/>
    <property type="match status" value="1"/>
</dbReference>
<dbReference type="Pfam" id="PF00535">
    <property type="entry name" value="Glycos_transf_2"/>
    <property type="match status" value="1"/>
</dbReference>
<dbReference type="EMBL" id="QOWE01000002">
    <property type="protein sequence ID" value="RCR71064.1"/>
    <property type="molecule type" value="Genomic_DNA"/>
</dbReference>
<evidence type="ECO:0000313" key="3">
    <source>
        <dbReference type="Proteomes" id="UP000253383"/>
    </source>
</evidence>
<evidence type="ECO:0000313" key="2">
    <source>
        <dbReference type="EMBL" id="RCR71064.1"/>
    </source>
</evidence>
<comment type="caution">
    <text evidence="2">The sequence shown here is derived from an EMBL/GenBank/DDBJ whole genome shotgun (WGS) entry which is preliminary data.</text>
</comment>
<keyword evidence="2" id="KW-0808">Transferase</keyword>
<organism evidence="2 3">
    <name type="scientific">Larkinella punicea</name>
    <dbReference type="NCBI Taxonomy" id="2315727"/>
    <lineage>
        <taxon>Bacteria</taxon>
        <taxon>Pseudomonadati</taxon>
        <taxon>Bacteroidota</taxon>
        <taxon>Cytophagia</taxon>
        <taxon>Cytophagales</taxon>
        <taxon>Spirosomataceae</taxon>
        <taxon>Larkinella</taxon>
    </lineage>
</organism>
<dbReference type="AlphaFoldDB" id="A0A368JWL6"/>
<dbReference type="Proteomes" id="UP000253383">
    <property type="component" value="Unassembled WGS sequence"/>
</dbReference>
<reference evidence="2 3" key="1">
    <citation type="submission" date="2018-07" db="EMBL/GenBank/DDBJ databases">
        <title>Genome analysis of Larkinella rosea.</title>
        <authorList>
            <person name="Zhou Z."/>
            <person name="Wang G."/>
        </authorList>
    </citation>
    <scope>NUCLEOTIDE SEQUENCE [LARGE SCALE GENOMIC DNA]</scope>
    <source>
        <strain evidence="3">zzj9</strain>
    </source>
</reference>
<dbReference type="OrthoDB" id="9788101at2"/>
<protein>
    <submittedName>
        <fullName evidence="2">Glycosyltransferase</fullName>
    </submittedName>
</protein>
<dbReference type="InterPro" id="IPR029044">
    <property type="entry name" value="Nucleotide-diphossugar_trans"/>
</dbReference>
<dbReference type="GO" id="GO:0016758">
    <property type="term" value="F:hexosyltransferase activity"/>
    <property type="evidence" value="ECO:0007669"/>
    <property type="project" value="UniProtKB-ARBA"/>
</dbReference>
<dbReference type="SUPFAM" id="SSF53448">
    <property type="entry name" value="Nucleotide-diphospho-sugar transferases"/>
    <property type="match status" value="1"/>
</dbReference>
<dbReference type="RefSeq" id="WP_114404294.1">
    <property type="nucleotide sequence ID" value="NZ_QOWE01000002.1"/>
</dbReference>
<proteinExistence type="predicted"/>
<name>A0A368JWL6_9BACT</name>